<organism evidence="2 3">
    <name type="scientific">Lachnellula arida</name>
    <dbReference type="NCBI Taxonomy" id="1316785"/>
    <lineage>
        <taxon>Eukaryota</taxon>
        <taxon>Fungi</taxon>
        <taxon>Dikarya</taxon>
        <taxon>Ascomycota</taxon>
        <taxon>Pezizomycotina</taxon>
        <taxon>Leotiomycetes</taxon>
        <taxon>Helotiales</taxon>
        <taxon>Lachnaceae</taxon>
        <taxon>Lachnellula</taxon>
    </lineage>
</organism>
<keyword evidence="3" id="KW-1185">Reference proteome</keyword>
<dbReference type="AlphaFoldDB" id="A0A8T9B8Z3"/>
<name>A0A8T9B8Z3_9HELO</name>
<feature type="compositionally biased region" description="Polar residues" evidence="1">
    <location>
        <begin position="350"/>
        <end position="360"/>
    </location>
</feature>
<accession>A0A8T9B8Z3</accession>
<comment type="caution">
    <text evidence="2">The sequence shown here is derived from an EMBL/GenBank/DDBJ whole genome shotgun (WGS) entry which is preliminary data.</text>
</comment>
<dbReference type="Proteomes" id="UP000469559">
    <property type="component" value="Unassembled WGS sequence"/>
</dbReference>
<dbReference type="SUPFAM" id="SSF53335">
    <property type="entry name" value="S-adenosyl-L-methionine-dependent methyltransferases"/>
    <property type="match status" value="1"/>
</dbReference>
<dbReference type="Gene3D" id="3.40.50.150">
    <property type="entry name" value="Vaccinia Virus protein VP39"/>
    <property type="match status" value="1"/>
</dbReference>
<dbReference type="PANTHER" id="PTHR43591">
    <property type="entry name" value="METHYLTRANSFERASE"/>
    <property type="match status" value="1"/>
</dbReference>
<feature type="compositionally biased region" description="Polar residues" evidence="1">
    <location>
        <begin position="391"/>
        <end position="403"/>
    </location>
</feature>
<dbReference type="InterPro" id="IPR029063">
    <property type="entry name" value="SAM-dependent_MTases_sf"/>
</dbReference>
<feature type="region of interest" description="Disordered" evidence="1">
    <location>
        <begin position="349"/>
        <end position="403"/>
    </location>
</feature>
<evidence type="ECO:0000313" key="3">
    <source>
        <dbReference type="Proteomes" id="UP000469559"/>
    </source>
</evidence>
<gene>
    <name evidence="2" type="primary">LAE1_1</name>
    <name evidence="2" type="ORF">LARI1_G004999</name>
</gene>
<evidence type="ECO:0000256" key="1">
    <source>
        <dbReference type="SAM" id="MobiDB-lite"/>
    </source>
</evidence>
<feature type="region of interest" description="Disordered" evidence="1">
    <location>
        <begin position="1"/>
        <end position="48"/>
    </location>
</feature>
<protein>
    <submittedName>
        <fullName evidence="2">Secondary metabolism regulator LAE1</fullName>
    </submittedName>
</protein>
<proteinExistence type="predicted"/>
<dbReference type="CDD" id="cd02440">
    <property type="entry name" value="AdoMet_MTases"/>
    <property type="match status" value="1"/>
</dbReference>
<dbReference type="GO" id="GO:0008168">
    <property type="term" value="F:methyltransferase activity"/>
    <property type="evidence" value="ECO:0007669"/>
    <property type="project" value="TreeGrafter"/>
</dbReference>
<dbReference type="OrthoDB" id="2013972at2759"/>
<evidence type="ECO:0000313" key="2">
    <source>
        <dbReference type="EMBL" id="TVY16235.1"/>
    </source>
</evidence>
<dbReference type="Pfam" id="PF13489">
    <property type="entry name" value="Methyltransf_23"/>
    <property type="match status" value="1"/>
</dbReference>
<feature type="compositionally biased region" description="Polar residues" evidence="1">
    <location>
        <begin position="367"/>
        <end position="383"/>
    </location>
</feature>
<sequence>MSEEDPAPASAGTLPVRNFSTPMAHNSAQSSPTSGNGTPIDADTSHSASSLAVESSVYNFAKENGRTYHGYRAGTYHFPNDPSETDRLDFQYEILKYCFLDRNYFAPLDKPQRILDIGTGTGQWAVEMGDDFPDAEIQATDLSPIQPLSVPENVHFFIDDASDEDWALPPAHFDYIHTRMLLGCFTDFRDIIRKGFHYTKPGGYMESQDLFSTPYCDDGTMPSDWPFLEWTKYSDDAAMEADRPMRIANKFKRWYKAAGFVDVQEKVFKVPINAWPRDRHLKTLGMMSEENWLSGLSAFSMGHFSRILNWSKPQIEVYLVNVRKALQDKHVHAYHKVFVVWGRRPLDGEQTPQEAASSIETVVPEAASSTETVVPGAASSTETLVPGPSSAADTENTSTADGS</sequence>
<dbReference type="PANTHER" id="PTHR43591:SF14">
    <property type="entry name" value="METHYLTRANSFERASE"/>
    <property type="match status" value="1"/>
</dbReference>
<dbReference type="EMBL" id="QGMF01000394">
    <property type="protein sequence ID" value="TVY16235.1"/>
    <property type="molecule type" value="Genomic_DNA"/>
</dbReference>
<feature type="compositionally biased region" description="Polar residues" evidence="1">
    <location>
        <begin position="18"/>
        <end position="37"/>
    </location>
</feature>
<reference evidence="2 3" key="1">
    <citation type="submission" date="2018-05" db="EMBL/GenBank/DDBJ databases">
        <title>Whole genome sequencing for identification of molecular markers to develop diagnostic detection tools for the regulated plant pathogen Lachnellula willkommii.</title>
        <authorList>
            <person name="Giroux E."/>
            <person name="Bilodeau G."/>
        </authorList>
    </citation>
    <scope>NUCLEOTIDE SEQUENCE [LARGE SCALE GENOMIC DNA]</scope>
    <source>
        <strain evidence="2 3">CBS 203.66</strain>
    </source>
</reference>